<feature type="transmembrane region" description="Helical" evidence="5">
    <location>
        <begin position="224"/>
        <end position="248"/>
    </location>
</feature>
<sequence length="534" mass="60435">MSENDAVGKFLGPFGKWQLRSTLLIYLVKIPTAWFMACLIFTAKSPKPGEIYCKPWHGLDVTNTTSWIESAHKKTFNRIENEESFNFCWVNKNLTERSFNLTVNDDNGTLVECLEFENRPSFNSIIHQFELFCTREALVALSQSFHLFGVLMGGILAYYMMKRVSPRRIMLSGMVAQIFLGPLTGYAPTYELHLFFRFGAAVTCSMMCIGIVIVTDITSGKYRVVAICLFEQFWSIGVILLPAISSWWSAWSTIYIAISIPTVVLILLCYWIPDSPRWLLKHGKVTEAFDILKEAAKVNSKSDFKAEDLNKQLCDLAEFMRHDLEDPTLLSIWDVPLTNKLRLFVGHLGWSIYLTMYLASLLNVRTMGRNSLEVNVAIAGACEIVGTFIGLYLILNTERKWTYMSQLNILMSAIAFSANYLPQVAAFERMVVYMAAAMLFKIALSTSVAIFVTSMTEIVSPDKRKICNHSGVTCSRTVAIAAPFIGYFVTSGQFGNGIEFDLDRTTTNSFFFCSPADDYVFDQYKHFVSRGRFP</sequence>
<feature type="transmembrane region" description="Helical" evidence="5">
    <location>
        <begin position="254"/>
        <end position="272"/>
    </location>
</feature>
<evidence type="ECO:0000313" key="7">
    <source>
        <dbReference type="Proteomes" id="UP001151699"/>
    </source>
</evidence>
<evidence type="ECO:0000256" key="5">
    <source>
        <dbReference type="SAM" id="Phobius"/>
    </source>
</evidence>
<dbReference type="Gene3D" id="1.20.1250.20">
    <property type="entry name" value="MFS general substrate transporter like domains"/>
    <property type="match status" value="1"/>
</dbReference>
<name>A0A9Q0SAD4_9DIPT</name>
<feature type="transmembrane region" description="Helical" evidence="5">
    <location>
        <begin position="374"/>
        <end position="395"/>
    </location>
</feature>
<dbReference type="GO" id="GO:0016020">
    <property type="term" value="C:membrane"/>
    <property type="evidence" value="ECO:0007669"/>
    <property type="project" value="UniProtKB-SubCell"/>
</dbReference>
<feature type="transmembrane region" description="Helical" evidence="5">
    <location>
        <begin position="137"/>
        <end position="159"/>
    </location>
</feature>
<dbReference type="EMBL" id="WJQU01000001">
    <property type="protein sequence ID" value="KAJ6649670.1"/>
    <property type="molecule type" value="Genomic_DNA"/>
</dbReference>
<comment type="subcellular location">
    <subcellularLocation>
        <location evidence="1">Membrane</location>
        <topology evidence="1">Multi-pass membrane protein</topology>
    </subcellularLocation>
</comment>
<protein>
    <submittedName>
        <fullName evidence="6">Organic cation transporter-like protein</fullName>
    </submittedName>
</protein>
<dbReference type="Proteomes" id="UP001151699">
    <property type="component" value="Chromosome A"/>
</dbReference>
<gene>
    <name evidence="6" type="primary">Orct2_2</name>
    <name evidence="6" type="ORF">Bhyg_04909</name>
</gene>
<dbReference type="InterPro" id="IPR036259">
    <property type="entry name" value="MFS_trans_sf"/>
</dbReference>
<keyword evidence="2 5" id="KW-0812">Transmembrane</keyword>
<feature type="transmembrane region" description="Helical" evidence="5">
    <location>
        <begin position="171"/>
        <end position="188"/>
    </location>
</feature>
<reference evidence="6" key="1">
    <citation type="submission" date="2022-07" db="EMBL/GenBank/DDBJ databases">
        <authorList>
            <person name="Trinca V."/>
            <person name="Uliana J.V.C."/>
            <person name="Torres T.T."/>
            <person name="Ward R.J."/>
            <person name="Monesi N."/>
        </authorList>
    </citation>
    <scope>NUCLEOTIDE SEQUENCE</scope>
    <source>
        <strain evidence="6">HSMRA1968</strain>
        <tissue evidence="6">Whole embryos</tissue>
    </source>
</reference>
<dbReference type="Pfam" id="PF07690">
    <property type="entry name" value="MFS_1"/>
    <property type="match status" value="1"/>
</dbReference>
<feature type="transmembrane region" description="Helical" evidence="5">
    <location>
        <begin position="431"/>
        <end position="455"/>
    </location>
</feature>
<dbReference type="AlphaFoldDB" id="A0A9Q0SAD4"/>
<dbReference type="SUPFAM" id="SSF103473">
    <property type="entry name" value="MFS general substrate transporter"/>
    <property type="match status" value="1"/>
</dbReference>
<proteinExistence type="predicted"/>
<comment type="caution">
    <text evidence="6">The sequence shown here is derived from an EMBL/GenBank/DDBJ whole genome shotgun (WGS) entry which is preliminary data.</text>
</comment>
<dbReference type="PANTHER" id="PTHR24064">
    <property type="entry name" value="SOLUTE CARRIER FAMILY 22 MEMBER"/>
    <property type="match status" value="1"/>
</dbReference>
<evidence type="ECO:0000256" key="3">
    <source>
        <dbReference type="ARBA" id="ARBA00022989"/>
    </source>
</evidence>
<organism evidence="6 7">
    <name type="scientific">Pseudolycoriella hygida</name>
    <dbReference type="NCBI Taxonomy" id="35572"/>
    <lineage>
        <taxon>Eukaryota</taxon>
        <taxon>Metazoa</taxon>
        <taxon>Ecdysozoa</taxon>
        <taxon>Arthropoda</taxon>
        <taxon>Hexapoda</taxon>
        <taxon>Insecta</taxon>
        <taxon>Pterygota</taxon>
        <taxon>Neoptera</taxon>
        <taxon>Endopterygota</taxon>
        <taxon>Diptera</taxon>
        <taxon>Nematocera</taxon>
        <taxon>Sciaroidea</taxon>
        <taxon>Sciaridae</taxon>
        <taxon>Pseudolycoriella</taxon>
    </lineage>
</organism>
<keyword evidence="7" id="KW-1185">Reference proteome</keyword>
<keyword evidence="4 5" id="KW-0472">Membrane</keyword>
<feature type="transmembrane region" description="Helical" evidence="5">
    <location>
        <begin position="23"/>
        <end position="42"/>
    </location>
</feature>
<evidence type="ECO:0000256" key="2">
    <source>
        <dbReference type="ARBA" id="ARBA00022692"/>
    </source>
</evidence>
<feature type="transmembrane region" description="Helical" evidence="5">
    <location>
        <begin position="194"/>
        <end position="217"/>
    </location>
</feature>
<evidence type="ECO:0000313" key="6">
    <source>
        <dbReference type="EMBL" id="KAJ6649670.1"/>
    </source>
</evidence>
<dbReference type="InterPro" id="IPR011701">
    <property type="entry name" value="MFS"/>
</dbReference>
<accession>A0A9Q0SAD4</accession>
<keyword evidence="3 5" id="KW-1133">Transmembrane helix</keyword>
<dbReference type="GO" id="GO:0022857">
    <property type="term" value="F:transmembrane transporter activity"/>
    <property type="evidence" value="ECO:0007669"/>
    <property type="project" value="InterPro"/>
</dbReference>
<feature type="transmembrane region" description="Helical" evidence="5">
    <location>
        <begin position="341"/>
        <end position="362"/>
    </location>
</feature>
<evidence type="ECO:0000256" key="1">
    <source>
        <dbReference type="ARBA" id="ARBA00004141"/>
    </source>
</evidence>
<evidence type="ECO:0000256" key="4">
    <source>
        <dbReference type="ARBA" id="ARBA00023136"/>
    </source>
</evidence>
<feature type="transmembrane region" description="Helical" evidence="5">
    <location>
        <begin position="407"/>
        <end position="425"/>
    </location>
</feature>
<dbReference type="OrthoDB" id="3936150at2759"/>